<dbReference type="PANTHER" id="PTHR12835">
    <property type="entry name" value="BIOTIN PROTEIN LIGASE"/>
    <property type="match status" value="1"/>
</dbReference>
<evidence type="ECO:0000313" key="6">
    <source>
        <dbReference type="Proteomes" id="UP000276542"/>
    </source>
</evidence>
<proteinExistence type="predicted"/>
<dbReference type="Gene3D" id="2.30.30.100">
    <property type="match status" value="1"/>
</dbReference>
<protein>
    <recommendedName>
        <fullName evidence="3">biotin--[biotin carboxyl-carrier protein] ligase</fullName>
        <ecNumber evidence="3">6.3.4.15</ecNumber>
    </recommendedName>
</protein>
<dbReference type="OrthoDB" id="9807064at2"/>
<dbReference type="Gene3D" id="3.30.930.10">
    <property type="entry name" value="Bira Bifunctional Protein, Domain 2"/>
    <property type="match status" value="1"/>
</dbReference>
<evidence type="ECO:0000256" key="3">
    <source>
        <dbReference type="ARBA" id="ARBA00024227"/>
    </source>
</evidence>
<dbReference type="GO" id="GO:0004077">
    <property type="term" value="F:biotin--[biotin carboxyl-carrier protein] ligase activity"/>
    <property type="evidence" value="ECO:0007669"/>
    <property type="project" value="UniProtKB-EC"/>
</dbReference>
<feature type="domain" description="BPL/LPL catalytic" evidence="4">
    <location>
        <begin position="5"/>
        <end position="195"/>
    </location>
</feature>
<keyword evidence="1 5" id="KW-0436">Ligase</keyword>
<dbReference type="EC" id="6.3.4.15" evidence="3"/>
<dbReference type="InterPro" id="IPR004408">
    <property type="entry name" value="Biotin_CoA_COase_ligase"/>
</dbReference>
<dbReference type="PANTHER" id="PTHR12835:SF5">
    <property type="entry name" value="BIOTIN--PROTEIN LIGASE"/>
    <property type="match status" value="1"/>
</dbReference>
<dbReference type="PROSITE" id="PS51733">
    <property type="entry name" value="BPL_LPL_CATALYTIC"/>
    <property type="match status" value="1"/>
</dbReference>
<dbReference type="EMBL" id="QYRP01000002">
    <property type="protein sequence ID" value="RJS46603.1"/>
    <property type="molecule type" value="Genomic_DNA"/>
</dbReference>
<dbReference type="RefSeq" id="WP_120060574.1">
    <property type="nucleotide sequence ID" value="NZ_QYRP01000002.1"/>
</dbReference>
<dbReference type="AlphaFoldDB" id="A0A3A5H7G4"/>
<name>A0A3A5H7G4_9ACTN</name>
<comment type="caution">
    <text evidence="5">The sequence shown here is derived from an EMBL/GenBank/DDBJ whole genome shotgun (WGS) entry which is preliminary data.</text>
</comment>
<gene>
    <name evidence="5" type="ORF">D4739_10505</name>
</gene>
<keyword evidence="2" id="KW-0092">Biotin</keyword>
<sequence length="262" mass="27380">MTSSADLRPPLDPSRLPHTVEIVDEAGSTNALVAERARGGADAGLVIVAEHQTAGRGRLDRSWEVPPRAALTFSVLVRPTVEPAAWPWLPLLTGYAVHAALADRAEGIGLKWPNDLLVDSPKGPLKLGGILVERVETPTGPAAVLGIGINVHQTQSELPIPEAVSLEQLVEGVPDRTELLSVILGSLDALMPLLEDTESLRRAYAGECLTLGKEVRVDVPAGEPVTGTAIDLDAGGRLVVQTASGEVAVGAGDVIHVRSTEG</sequence>
<dbReference type="CDD" id="cd16442">
    <property type="entry name" value="BPL"/>
    <property type="match status" value="1"/>
</dbReference>
<evidence type="ECO:0000256" key="2">
    <source>
        <dbReference type="ARBA" id="ARBA00023267"/>
    </source>
</evidence>
<dbReference type="InterPro" id="IPR004143">
    <property type="entry name" value="BPL_LPL_catalytic"/>
</dbReference>
<dbReference type="Pfam" id="PF02237">
    <property type="entry name" value="BPL_C"/>
    <property type="match status" value="1"/>
</dbReference>
<dbReference type="SUPFAM" id="SSF55681">
    <property type="entry name" value="Class II aaRS and biotin synthetases"/>
    <property type="match status" value="1"/>
</dbReference>
<accession>A0A3A5H7G4</accession>
<dbReference type="Pfam" id="PF03099">
    <property type="entry name" value="BPL_LplA_LipB"/>
    <property type="match status" value="1"/>
</dbReference>
<dbReference type="InterPro" id="IPR045864">
    <property type="entry name" value="aa-tRNA-synth_II/BPL/LPL"/>
</dbReference>
<evidence type="ECO:0000259" key="4">
    <source>
        <dbReference type="PROSITE" id="PS51733"/>
    </source>
</evidence>
<dbReference type="NCBIfam" id="TIGR00121">
    <property type="entry name" value="birA_ligase"/>
    <property type="match status" value="1"/>
</dbReference>
<dbReference type="InterPro" id="IPR003142">
    <property type="entry name" value="BPL_C"/>
</dbReference>
<keyword evidence="6" id="KW-1185">Reference proteome</keyword>
<reference evidence="6" key="1">
    <citation type="submission" date="2018-09" db="EMBL/GenBank/DDBJ databases">
        <authorList>
            <person name="Zhu H."/>
        </authorList>
    </citation>
    <scope>NUCLEOTIDE SEQUENCE [LARGE SCALE GENOMIC DNA]</scope>
    <source>
        <strain evidence="6">K1W22B-1</strain>
    </source>
</reference>
<evidence type="ECO:0000313" key="5">
    <source>
        <dbReference type="EMBL" id="RJS46603.1"/>
    </source>
</evidence>
<evidence type="ECO:0000256" key="1">
    <source>
        <dbReference type="ARBA" id="ARBA00022598"/>
    </source>
</evidence>
<dbReference type="GO" id="GO:0005737">
    <property type="term" value="C:cytoplasm"/>
    <property type="evidence" value="ECO:0007669"/>
    <property type="project" value="TreeGrafter"/>
</dbReference>
<dbReference type="Proteomes" id="UP000276542">
    <property type="component" value="Unassembled WGS sequence"/>
</dbReference>
<organism evidence="5 6">
    <name type="scientific">Nocardioides cavernaquae</name>
    <dbReference type="NCBI Taxonomy" id="2321396"/>
    <lineage>
        <taxon>Bacteria</taxon>
        <taxon>Bacillati</taxon>
        <taxon>Actinomycetota</taxon>
        <taxon>Actinomycetes</taxon>
        <taxon>Propionibacteriales</taxon>
        <taxon>Nocardioidaceae</taxon>
        <taxon>Nocardioides</taxon>
    </lineage>
</organism>